<accession>A0A7W4Z8W3</accession>
<keyword evidence="4" id="KW-1185">Reference proteome</keyword>
<sequence length="404" mass="43765">MSRGSNSSGLRRYNERVLLAALRQRGTASKSDLARSANLTAQAVTRIVDDLEETGLVLREGRRLGGKGQPSTLYALNPRGAYAIGVKVGRRGVEVLLMDFGGRILHKLEYEREMPGPAFVLEHIESGMAELVAKLSPQETRKLMGVGVAMPWFMGAWSRELEISPERVREWEEVNFAEELQARTSLPVFFENDCSAAAAAEQQFGDGEDNFLYVYLGTFIGGGLILNGNLEPGVHGNAGALASMPVPRSSLDSVPAPAGPFDALYNRASLFGLRRHLNAHGIDLAFVSDLETVMDTARPLVQEWMEDCADALVFALLSAVGILDLEAIVIDAVLPRYLLDELVDMVSRRMRQAAQADLFVPVIRAGILGADAVAVGGAILPFYSNFAPDKTVLLKGGVPERVSV</sequence>
<keyword evidence="3" id="KW-0808">Transferase</keyword>
<evidence type="ECO:0000313" key="4">
    <source>
        <dbReference type="Proteomes" id="UP000535937"/>
    </source>
</evidence>
<dbReference type="InterPro" id="IPR036390">
    <property type="entry name" value="WH_DNA-bd_sf"/>
</dbReference>
<dbReference type="Proteomes" id="UP000535937">
    <property type="component" value="Unassembled WGS sequence"/>
</dbReference>
<dbReference type="SUPFAM" id="SSF46785">
    <property type="entry name" value="Winged helix' DNA-binding domain"/>
    <property type="match status" value="1"/>
</dbReference>
<organism evidence="3 4">
    <name type="scientific">Microbulbifer rhizosphaerae</name>
    <dbReference type="NCBI Taxonomy" id="1562603"/>
    <lineage>
        <taxon>Bacteria</taxon>
        <taxon>Pseudomonadati</taxon>
        <taxon>Pseudomonadota</taxon>
        <taxon>Gammaproteobacteria</taxon>
        <taxon>Cellvibrionales</taxon>
        <taxon>Microbulbiferaceae</taxon>
        <taxon>Microbulbifer</taxon>
    </lineage>
</organism>
<dbReference type="Gene3D" id="1.10.10.10">
    <property type="entry name" value="Winged helix-like DNA-binding domain superfamily/Winged helix DNA-binding domain"/>
    <property type="match status" value="1"/>
</dbReference>
<comment type="similarity">
    <text evidence="1">Belongs to the ROK (NagC/XylR) family.</text>
</comment>
<dbReference type="InterPro" id="IPR000835">
    <property type="entry name" value="HTH_MarR-typ"/>
</dbReference>
<dbReference type="Gene3D" id="3.30.420.40">
    <property type="match status" value="2"/>
</dbReference>
<keyword evidence="3" id="KW-0418">Kinase</keyword>
<dbReference type="AlphaFoldDB" id="A0A7W4Z8W3"/>
<dbReference type="InterPro" id="IPR043129">
    <property type="entry name" value="ATPase_NBD"/>
</dbReference>
<dbReference type="InterPro" id="IPR036388">
    <property type="entry name" value="WH-like_DNA-bd_sf"/>
</dbReference>
<dbReference type="InterPro" id="IPR000600">
    <property type="entry name" value="ROK"/>
</dbReference>
<gene>
    <name evidence="3" type="ORF">FHS09_000398</name>
</gene>
<proteinExistence type="inferred from homology"/>
<dbReference type="Pfam" id="PF00480">
    <property type="entry name" value="ROK"/>
    <property type="match status" value="1"/>
</dbReference>
<name>A0A7W4Z8W3_9GAMM</name>
<dbReference type="PANTHER" id="PTHR18964">
    <property type="entry name" value="ROK (REPRESSOR, ORF, KINASE) FAMILY"/>
    <property type="match status" value="1"/>
</dbReference>
<dbReference type="GO" id="GO:0016301">
    <property type="term" value="F:kinase activity"/>
    <property type="evidence" value="ECO:0007669"/>
    <property type="project" value="UniProtKB-KW"/>
</dbReference>
<feature type="domain" description="HTH marR-type" evidence="2">
    <location>
        <begin position="17"/>
        <end position="60"/>
    </location>
</feature>
<dbReference type="PANTHER" id="PTHR18964:SF149">
    <property type="entry name" value="BIFUNCTIONAL UDP-N-ACETYLGLUCOSAMINE 2-EPIMERASE_N-ACETYLMANNOSAMINE KINASE"/>
    <property type="match status" value="1"/>
</dbReference>
<reference evidence="3 4" key="1">
    <citation type="submission" date="2020-08" db="EMBL/GenBank/DDBJ databases">
        <title>Genomic Encyclopedia of Type Strains, Phase III (KMG-III): the genomes of soil and plant-associated and newly described type strains.</title>
        <authorList>
            <person name="Whitman W."/>
        </authorList>
    </citation>
    <scope>NUCLEOTIDE SEQUENCE [LARGE SCALE GENOMIC DNA]</scope>
    <source>
        <strain evidence="3 4">CECT 8799</strain>
    </source>
</reference>
<comment type="caution">
    <text evidence="3">The sequence shown here is derived from an EMBL/GenBank/DDBJ whole genome shotgun (WGS) entry which is preliminary data.</text>
</comment>
<dbReference type="GO" id="GO:0003700">
    <property type="term" value="F:DNA-binding transcription factor activity"/>
    <property type="evidence" value="ECO:0007669"/>
    <property type="project" value="InterPro"/>
</dbReference>
<dbReference type="Pfam" id="PF01047">
    <property type="entry name" value="MarR"/>
    <property type="match status" value="1"/>
</dbReference>
<dbReference type="RefSeq" id="WP_183456161.1">
    <property type="nucleotide sequence ID" value="NZ_JACHWZ010000002.1"/>
</dbReference>
<evidence type="ECO:0000256" key="1">
    <source>
        <dbReference type="ARBA" id="ARBA00006479"/>
    </source>
</evidence>
<dbReference type="SUPFAM" id="SSF53067">
    <property type="entry name" value="Actin-like ATPase domain"/>
    <property type="match status" value="1"/>
</dbReference>
<dbReference type="EMBL" id="JACHWZ010000002">
    <property type="protein sequence ID" value="MBB3059590.1"/>
    <property type="molecule type" value="Genomic_DNA"/>
</dbReference>
<protein>
    <submittedName>
        <fullName evidence="3">Putative NBD/HSP70 family sugar kinase</fullName>
    </submittedName>
</protein>
<evidence type="ECO:0000313" key="3">
    <source>
        <dbReference type="EMBL" id="MBB3059590.1"/>
    </source>
</evidence>
<evidence type="ECO:0000259" key="2">
    <source>
        <dbReference type="Pfam" id="PF01047"/>
    </source>
</evidence>